<evidence type="ECO:0000256" key="1">
    <source>
        <dbReference type="SAM" id="Phobius"/>
    </source>
</evidence>
<protein>
    <submittedName>
        <fullName evidence="2">Uncharacterized protein</fullName>
    </submittedName>
</protein>
<evidence type="ECO:0000313" key="3">
    <source>
        <dbReference type="Proteomes" id="UP000017861"/>
    </source>
</evidence>
<sequence>MPITVDGWRCSLLYFFVGIFFLYIFPFSITYEEGKQAPNATVKSEGSERTNNTHTHTHTHIFVCSHVLLL</sequence>
<evidence type="ECO:0000313" key="2">
    <source>
        <dbReference type="EMBL" id="ESS55471.1"/>
    </source>
</evidence>
<keyword evidence="1" id="KW-0812">Transmembrane</keyword>
<dbReference type="AlphaFoldDB" id="V5CJB9"/>
<gene>
    <name evidence="2" type="ORF">TCDM_13058</name>
</gene>
<dbReference type="Proteomes" id="UP000017861">
    <property type="component" value="Unassembled WGS sequence"/>
</dbReference>
<dbReference type="VEuPathDB" id="TriTrypDB:TCDM_13058"/>
<comment type="caution">
    <text evidence="2">The sequence shown here is derived from an EMBL/GenBank/DDBJ whole genome shotgun (WGS) entry which is preliminary data.</text>
</comment>
<accession>V5CJB9</accession>
<proteinExistence type="predicted"/>
<feature type="transmembrane region" description="Helical" evidence="1">
    <location>
        <begin position="12"/>
        <end position="31"/>
    </location>
</feature>
<organism evidence="2 3">
    <name type="scientific">Trypanosoma cruzi Dm28c</name>
    <dbReference type="NCBI Taxonomy" id="1416333"/>
    <lineage>
        <taxon>Eukaryota</taxon>
        <taxon>Discoba</taxon>
        <taxon>Euglenozoa</taxon>
        <taxon>Kinetoplastea</taxon>
        <taxon>Metakinetoplastina</taxon>
        <taxon>Trypanosomatida</taxon>
        <taxon>Trypanosomatidae</taxon>
        <taxon>Trypanosoma</taxon>
        <taxon>Schizotrypanum</taxon>
    </lineage>
</organism>
<reference evidence="2 3" key="1">
    <citation type="journal article" date="2014" name="Genome Announc.">
        <title>Trypanosoma cruzi Clone Dm28c Draft Genome Sequence.</title>
        <authorList>
            <person name="Grisard E.C."/>
            <person name="Teixeira S.M."/>
            <person name="de Almeida L.G."/>
            <person name="Stoco P.H."/>
            <person name="Gerber A.L."/>
            <person name="Talavera-Lopez C."/>
            <person name="Lima O.C."/>
            <person name="Andersson B."/>
            <person name="de Vasconcelos A.T."/>
        </authorList>
    </citation>
    <scope>NUCLEOTIDE SEQUENCE [LARGE SCALE GENOMIC DNA]</scope>
    <source>
        <strain evidence="2 3">Dm28c</strain>
    </source>
</reference>
<keyword evidence="1" id="KW-0472">Membrane</keyword>
<keyword evidence="1" id="KW-1133">Transmembrane helix</keyword>
<name>V5CJB9_TRYCR</name>
<dbReference type="EMBL" id="AYLP01000819">
    <property type="protein sequence ID" value="ESS55471.1"/>
    <property type="molecule type" value="Genomic_DNA"/>
</dbReference>